<dbReference type="EMBL" id="CP064787">
    <property type="protein sequence ID" value="QSG07114.1"/>
    <property type="molecule type" value="Genomic_DNA"/>
</dbReference>
<name>A0A897N398_9EURY</name>
<reference evidence="1" key="1">
    <citation type="submission" date="2020-11" db="EMBL/GenBank/DDBJ databases">
        <title>Carbohydrate-dependent, anaerobic sulfur respiration: A novel catabolism in halophilic archaea.</title>
        <authorList>
            <person name="Sorokin D.Y."/>
            <person name="Messina E."/>
            <person name="Smedile F."/>
            <person name="La Cono V."/>
            <person name="Hallsworth J.E."/>
            <person name="Yakimov M.M."/>
        </authorList>
    </citation>
    <scope>NUCLEOTIDE SEQUENCE</scope>
    <source>
        <strain evidence="1">HSR12-1</strain>
    </source>
</reference>
<proteinExistence type="predicted"/>
<evidence type="ECO:0000313" key="1">
    <source>
        <dbReference type="EMBL" id="QSG07114.1"/>
    </source>
</evidence>
<protein>
    <submittedName>
        <fullName evidence="1">Uncharacterized protein</fullName>
    </submittedName>
</protein>
<gene>
    <name evidence="1" type="ORF">HSR121_2794</name>
</gene>
<dbReference type="SMR" id="A0A897N398"/>
<dbReference type="RefSeq" id="WP_229113575.1">
    <property type="nucleotide sequence ID" value="NZ_CP064787.1"/>
</dbReference>
<dbReference type="AlphaFoldDB" id="A0A897N398"/>
<sequence length="360" mass="40428">MTNGRESGHCPTCSDDRLTALYQLNVEAKRYARAASEAYESGFKAQARLHSLRKKALYGFKQSILETLVEEECIDAVDRHEIYGREYYCLSVGDFSFHSPVTEWDEPPADDVPATAETLDSFDSTAESRSDALSEREALTRLEAFGSPNDHLPTPFVDSGYRSRFAGWSGLPGAIEEGDRVDRPVEHGEPFLFAVGDEFDTERGHCRIRDRYRAWLSPLWDRSPVRPRPAYDLLLDGERHDAVRQRRLIDDWYVLADSLDDPLPDADGEQAERAGSAYGGPVPFEVGDVVEVEPDWDDDGPYYWRITRAFVSHALLLCEFEPVGPTDHCEPSLALEEFADDVVASYDSPDDIVHDSPGDA</sequence>
<organism evidence="1 2">
    <name type="scientific">Halapricum desulfuricans</name>
    <dbReference type="NCBI Taxonomy" id="2841257"/>
    <lineage>
        <taxon>Archaea</taxon>
        <taxon>Methanobacteriati</taxon>
        <taxon>Methanobacteriota</taxon>
        <taxon>Stenosarchaea group</taxon>
        <taxon>Halobacteria</taxon>
        <taxon>Halobacteriales</taxon>
        <taxon>Haloarculaceae</taxon>
        <taxon>Halapricum</taxon>
    </lineage>
</organism>
<evidence type="ECO:0000313" key="2">
    <source>
        <dbReference type="Proteomes" id="UP000663525"/>
    </source>
</evidence>
<accession>A0A897N398</accession>
<dbReference type="GeneID" id="68856333"/>
<dbReference type="Proteomes" id="UP000663525">
    <property type="component" value="Chromosome"/>
</dbReference>